<evidence type="ECO:0000256" key="1">
    <source>
        <dbReference type="ARBA" id="ARBA00012997"/>
    </source>
</evidence>
<dbReference type="SUPFAM" id="SSF56219">
    <property type="entry name" value="DNase I-like"/>
    <property type="match status" value="1"/>
</dbReference>
<feature type="region of interest" description="Disordered" evidence="4">
    <location>
        <begin position="1"/>
        <end position="33"/>
    </location>
</feature>
<keyword evidence="7" id="KW-1185">Reference proteome</keyword>
<comment type="caution">
    <text evidence="6">The sequence shown here is derived from an EMBL/GenBank/DDBJ whole genome shotgun (WGS) entry which is preliminary data.</text>
</comment>
<dbReference type="SMART" id="SM00128">
    <property type="entry name" value="IPPc"/>
    <property type="match status" value="1"/>
</dbReference>
<protein>
    <recommendedName>
        <fullName evidence="1">inositol-polyphosphate 5-phosphatase</fullName>
        <ecNumber evidence="1">3.1.3.56</ecNumber>
    </recommendedName>
</protein>
<dbReference type="PANTHER" id="PTHR12997">
    <property type="entry name" value="TYPE I INOSITOL-1,4,5-TRISPHOSPHATE 5-PHOSPHATASE"/>
    <property type="match status" value="1"/>
</dbReference>
<evidence type="ECO:0000313" key="6">
    <source>
        <dbReference type="EMBL" id="SCU70729.1"/>
    </source>
</evidence>
<sequence>MRSLLEGITSTLRSAQQHQTGWDPRNATSTGVPTTAQEAFSGGVPAVAQRDLSHVEGPVSSKGGAPMDCITGYSRFSTHSPPDFPFRMLMITQNVGAIGDTAAGAKEGGEEHRRECEKQAGNDELSSDAQKDVREFLSELRLLIFEYSRREYTAHIRVSNTGDDDPSHPSAADIGGQGPPPLIDVIVVHFQEIGGKSFHTEFNNYFANALQELLPEAGWTSGLLMRTNDDEDQFTAVGSVVYLSHRMCPISSILSFHHRTFVCVGDDPVTYGSSPTILFHGGKFSGAGESRKGYLLISLRLGTVVVNFLNVHLYNDKKSKEAAAASPSPYALQRQEALLETLAECAAFISPDDPLFIFGDFNTRLDVHNMLQYLKEVENLDVKVSDGDVRAPDSFWELFENPQHMGVIRPYDVEVQRLLDVVAQQSGMELAEFAVRFPPTYLCQSPRDSEEATFQIDTPVHLVNDGEDKRESGTSDRISVVRVLERLSSMPHHPYGRRRVPAWCDRVLWNPPALELMTGRRTSQSVAGSSATAHGGTGVGALRRYVYRSVALRHTDHAAVTLFF</sequence>
<dbReference type="Proteomes" id="UP000195570">
    <property type="component" value="Unassembled WGS sequence"/>
</dbReference>
<evidence type="ECO:0000313" key="7">
    <source>
        <dbReference type="Proteomes" id="UP000195570"/>
    </source>
</evidence>
<dbReference type="GO" id="GO:0046856">
    <property type="term" value="P:phosphatidylinositol dephosphorylation"/>
    <property type="evidence" value="ECO:0007669"/>
    <property type="project" value="InterPro"/>
</dbReference>
<dbReference type="InterPro" id="IPR000300">
    <property type="entry name" value="IPPc"/>
</dbReference>
<evidence type="ECO:0000256" key="3">
    <source>
        <dbReference type="ARBA" id="ARBA00023599"/>
    </source>
</evidence>
<feature type="region of interest" description="Disordered" evidence="4">
    <location>
        <begin position="102"/>
        <end position="127"/>
    </location>
</feature>
<dbReference type="VEuPathDB" id="TriTrypDB:TEOVI_000230300"/>
<dbReference type="Gene3D" id="3.60.10.10">
    <property type="entry name" value="Endonuclease/exonuclease/phosphatase"/>
    <property type="match status" value="1"/>
</dbReference>
<dbReference type="InterPro" id="IPR039737">
    <property type="entry name" value="INPP5A"/>
</dbReference>
<comment type="similarity">
    <text evidence="3">Belongs to the inositol 1,4,5-trisphosphate 5-phosphatase type I family.</text>
</comment>
<dbReference type="RefSeq" id="XP_067081495.1">
    <property type="nucleotide sequence ID" value="XM_067225394.1"/>
</dbReference>
<keyword evidence="2 6" id="KW-0378">Hydrolase</keyword>
<dbReference type="GeneID" id="92376243"/>
<evidence type="ECO:0000259" key="5">
    <source>
        <dbReference type="SMART" id="SM00128"/>
    </source>
</evidence>
<dbReference type="InterPro" id="IPR036691">
    <property type="entry name" value="Endo/exonu/phosph_ase_sf"/>
</dbReference>
<proteinExistence type="inferred from homology"/>
<gene>
    <name evidence="6" type="ORF">TEOVI_000230300</name>
</gene>
<dbReference type="GO" id="GO:0004445">
    <property type="term" value="F:inositol-polyphosphate 5-phosphatase activity"/>
    <property type="evidence" value="ECO:0007669"/>
    <property type="project" value="UniProtKB-EC"/>
</dbReference>
<feature type="compositionally biased region" description="Basic and acidic residues" evidence="4">
    <location>
        <begin position="107"/>
        <end position="121"/>
    </location>
</feature>
<dbReference type="PANTHER" id="PTHR12997:SF2">
    <property type="entry name" value="INOSITOL POLYPHOSPHATE-5-PHOSPHATASE A"/>
    <property type="match status" value="1"/>
</dbReference>
<reference evidence="6" key="1">
    <citation type="submission" date="2016-09" db="EMBL/GenBank/DDBJ databases">
        <authorList>
            <person name="Hebert L."/>
            <person name="Moumen B."/>
        </authorList>
    </citation>
    <scope>NUCLEOTIDE SEQUENCE [LARGE SCALE GENOMIC DNA]</scope>
    <source>
        <strain evidence="6">OVI</strain>
    </source>
</reference>
<dbReference type="EMBL" id="CZPT02001525">
    <property type="protein sequence ID" value="SCU70729.1"/>
    <property type="molecule type" value="Genomic_DNA"/>
</dbReference>
<feature type="domain" description="Inositol polyphosphate-related phosphatase" evidence="5">
    <location>
        <begin position="150"/>
        <end position="541"/>
    </location>
</feature>
<dbReference type="AlphaFoldDB" id="A0A1G4IF11"/>
<dbReference type="EC" id="3.1.3.56" evidence="1"/>
<evidence type="ECO:0000256" key="2">
    <source>
        <dbReference type="ARBA" id="ARBA00022801"/>
    </source>
</evidence>
<dbReference type="FunFam" id="3.60.10.10:FF:000224">
    <property type="entry name" value="Putative inositol-1,4,5-trisphosphate (IP3) 5-phosphatase"/>
    <property type="match status" value="1"/>
</dbReference>
<feature type="compositionally biased region" description="Polar residues" evidence="4">
    <location>
        <begin position="8"/>
        <end position="33"/>
    </location>
</feature>
<evidence type="ECO:0000256" key="4">
    <source>
        <dbReference type="SAM" id="MobiDB-lite"/>
    </source>
</evidence>
<name>A0A1G4IF11_TRYEQ</name>
<organism evidence="6 7">
    <name type="scientific">Trypanosoma equiperdum</name>
    <dbReference type="NCBI Taxonomy" id="5694"/>
    <lineage>
        <taxon>Eukaryota</taxon>
        <taxon>Discoba</taxon>
        <taxon>Euglenozoa</taxon>
        <taxon>Kinetoplastea</taxon>
        <taxon>Metakinetoplastina</taxon>
        <taxon>Trypanosomatida</taxon>
        <taxon>Trypanosomatidae</taxon>
        <taxon>Trypanosoma</taxon>
    </lineage>
</organism>
<accession>A0A1G4IF11</accession>